<dbReference type="EMBL" id="JBHSUA010000008">
    <property type="protein sequence ID" value="MFC6395979.1"/>
    <property type="molecule type" value="Genomic_DNA"/>
</dbReference>
<feature type="region of interest" description="Disordered" evidence="4">
    <location>
        <begin position="64"/>
        <end position="99"/>
    </location>
</feature>
<evidence type="ECO:0000313" key="5">
    <source>
        <dbReference type="EMBL" id="MFC6395979.1"/>
    </source>
</evidence>
<sequence length="99" mass="10830">MNKAELIDALAKQHFEGNKANATRALNAVVDTISTEVAQTGKVSITGFGVFEVLHREARVVRNPRTGERKQADAMDLPRFRPGTDLKNRVQAAADAKTK</sequence>
<name>A0ABW1X0I8_9ACTN</name>
<dbReference type="PANTHER" id="PTHR33175:SF3">
    <property type="entry name" value="DNA-BINDING PROTEIN HU-BETA"/>
    <property type="match status" value="1"/>
</dbReference>
<keyword evidence="2 5" id="KW-0238">DNA-binding</keyword>
<dbReference type="InterPro" id="IPR000119">
    <property type="entry name" value="Hist_DNA-bd"/>
</dbReference>
<keyword evidence="6" id="KW-1185">Reference proteome</keyword>
<evidence type="ECO:0000256" key="3">
    <source>
        <dbReference type="RuleBase" id="RU003939"/>
    </source>
</evidence>
<dbReference type="PANTHER" id="PTHR33175">
    <property type="entry name" value="DNA-BINDING PROTEIN HU"/>
    <property type="match status" value="1"/>
</dbReference>
<dbReference type="Proteomes" id="UP001596266">
    <property type="component" value="Unassembled WGS sequence"/>
</dbReference>
<evidence type="ECO:0000313" key="6">
    <source>
        <dbReference type="Proteomes" id="UP001596266"/>
    </source>
</evidence>
<dbReference type="GO" id="GO:0003677">
    <property type="term" value="F:DNA binding"/>
    <property type="evidence" value="ECO:0007669"/>
    <property type="project" value="UniProtKB-KW"/>
</dbReference>
<dbReference type="PRINTS" id="PR01727">
    <property type="entry name" value="DNABINDINGHU"/>
</dbReference>
<dbReference type="SUPFAM" id="SSF47729">
    <property type="entry name" value="IHF-like DNA-binding proteins"/>
    <property type="match status" value="1"/>
</dbReference>
<protein>
    <submittedName>
        <fullName evidence="5">HU family DNA-binding protein</fullName>
    </submittedName>
</protein>
<accession>A0ABW1X0I8</accession>
<dbReference type="CDD" id="cd13831">
    <property type="entry name" value="HU"/>
    <property type="match status" value="1"/>
</dbReference>
<gene>
    <name evidence="5" type="ORF">ACFP57_03075</name>
</gene>
<dbReference type="Pfam" id="PF00216">
    <property type="entry name" value="Bac_DNA_binding"/>
    <property type="match status" value="1"/>
</dbReference>
<comment type="similarity">
    <text evidence="3">Belongs to the bacterial histone-like protein family.</text>
</comment>
<evidence type="ECO:0000256" key="2">
    <source>
        <dbReference type="ARBA" id="ARBA00023125"/>
    </source>
</evidence>
<organism evidence="5 6">
    <name type="scientific">Luteococcus sanguinis</name>
    <dbReference type="NCBI Taxonomy" id="174038"/>
    <lineage>
        <taxon>Bacteria</taxon>
        <taxon>Bacillati</taxon>
        <taxon>Actinomycetota</taxon>
        <taxon>Actinomycetes</taxon>
        <taxon>Propionibacteriales</taxon>
        <taxon>Propionibacteriaceae</taxon>
        <taxon>Luteococcus</taxon>
    </lineage>
</organism>
<feature type="compositionally biased region" description="Basic and acidic residues" evidence="4">
    <location>
        <begin position="64"/>
        <end position="88"/>
    </location>
</feature>
<dbReference type="InterPro" id="IPR010992">
    <property type="entry name" value="IHF-like_DNA-bd_dom_sf"/>
</dbReference>
<comment type="caution">
    <text evidence="5">The sequence shown here is derived from an EMBL/GenBank/DDBJ whole genome shotgun (WGS) entry which is preliminary data.</text>
</comment>
<proteinExistence type="inferred from homology"/>
<reference evidence="6" key="1">
    <citation type="journal article" date="2019" name="Int. J. Syst. Evol. Microbiol.">
        <title>The Global Catalogue of Microorganisms (GCM) 10K type strain sequencing project: providing services to taxonomists for standard genome sequencing and annotation.</title>
        <authorList>
            <consortium name="The Broad Institute Genomics Platform"/>
            <consortium name="The Broad Institute Genome Sequencing Center for Infectious Disease"/>
            <person name="Wu L."/>
            <person name="Ma J."/>
        </authorList>
    </citation>
    <scope>NUCLEOTIDE SEQUENCE [LARGE SCALE GENOMIC DNA]</scope>
    <source>
        <strain evidence="6">CGMCC 1.15277</strain>
    </source>
</reference>
<dbReference type="RefSeq" id="WP_343885949.1">
    <property type="nucleotide sequence ID" value="NZ_BAAAKI010000012.1"/>
</dbReference>
<keyword evidence="1" id="KW-0226">DNA condensation</keyword>
<dbReference type="Gene3D" id="4.10.520.10">
    <property type="entry name" value="IHF-like DNA-binding proteins"/>
    <property type="match status" value="1"/>
</dbReference>
<evidence type="ECO:0000256" key="1">
    <source>
        <dbReference type="ARBA" id="ARBA00023067"/>
    </source>
</evidence>
<evidence type="ECO:0000256" key="4">
    <source>
        <dbReference type="SAM" id="MobiDB-lite"/>
    </source>
</evidence>
<dbReference type="SMART" id="SM00411">
    <property type="entry name" value="BHL"/>
    <property type="match status" value="1"/>
</dbReference>